<name>A0A844BKW1_9RHOB</name>
<keyword evidence="1" id="KW-0808">Transferase</keyword>
<reference evidence="1 2" key="1">
    <citation type="submission" date="2019-11" db="EMBL/GenBank/DDBJ databases">
        <title>Draft Whole-Genome sequence of the marine photosynthetic bacterium Rhodovulum strictum DSM 11289.</title>
        <authorList>
            <person name="Kyndt J.A."/>
            <person name="Meyer T.E."/>
        </authorList>
    </citation>
    <scope>NUCLEOTIDE SEQUENCE [LARGE SCALE GENOMIC DNA]</scope>
    <source>
        <strain evidence="1 2">DSM 11289</strain>
    </source>
</reference>
<gene>
    <name evidence="1" type="ORF">GH815_06450</name>
</gene>
<dbReference type="EMBL" id="WJPO01000007">
    <property type="protein sequence ID" value="MRH20627.1"/>
    <property type="molecule type" value="Genomic_DNA"/>
</dbReference>
<dbReference type="AlphaFoldDB" id="A0A844BKW1"/>
<dbReference type="Gene3D" id="3.40.50.150">
    <property type="entry name" value="Vaccinia Virus protein VP39"/>
    <property type="match status" value="1"/>
</dbReference>
<evidence type="ECO:0000313" key="1">
    <source>
        <dbReference type="EMBL" id="MRH20627.1"/>
    </source>
</evidence>
<dbReference type="GO" id="GO:0032259">
    <property type="term" value="P:methylation"/>
    <property type="evidence" value="ECO:0007669"/>
    <property type="project" value="UniProtKB-KW"/>
</dbReference>
<keyword evidence="2" id="KW-1185">Reference proteome</keyword>
<sequence>MAGLYDVRFLASIKAGSSRSAAIVLDHLAPLIETLPRSVVDIGCGSGSWAAAFAARFPGAELRGIDGDYVDRTRLSIRPADFRAHDLTRPLPADRRFGLAISLEVAEHLPPESGPEFIRTLVGHADHVLFSAAIPGQGGEHHVNERPPDYWRGLFRSHGYVAVDCLRPALHRDRRIEPWYRYNAILYVRADRLADLPAAYSAAIVPADAPLADLASGWWRLRCAIIRRLPAGAVLMLARTRRRLLSRRPAPAARLRAAA</sequence>
<dbReference type="OrthoDB" id="9791837at2"/>
<dbReference type="InterPro" id="IPR036291">
    <property type="entry name" value="NAD(P)-bd_dom_sf"/>
</dbReference>
<dbReference type="RefSeq" id="WP_153747939.1">
    <property type="nucleotide sequence ID" value="NZ_BAAADI010000049.1"/>
</dbReference>
<dbReference type="SUPFAM" id="SSF51735">
    <property type="entry name" value="NAD(P)-binding Rossmann-fold domains"/>
    <property type="match status" value="1"/>
</dbReference>
<dbReference type="SUPFAM" id="SSF53335">
    <property type="entry name" value="S-adenosyl-L-methionine-dependent methyltransferases"/>
    <property type="match status" value="1"/>
</dbReference>
<evidence type="ECO:0000313" key="2">
    <source>
        <dbReference type="Proteomes" id="UP000466730"/>
    </source>
</evidence>
<dbReference type="InterPro" id="IPR029063">
    <property type="entry name" value="SAM-dependent_MTases_sf"/>
</dbReference>
<keyword evidence="1" id="KW-0489">Methyltransferase</keyword>
<dbReference type="Pfam" id="PF13489">
    <property type="entry name" value="Methyltransf_23"/>
    <property type="match status" value="1"/>
</dbReference>
<accession>A0A844BKW1</accession>
<organism evidence="1 2">
    <name type="scientific">Rhodovulum strictum</name>
    <dbReference type="NCBI Taxonomy" id="58314"/>
    <lineage>
        <taxon>Bacteria</taxon>
        <taxon>Pseudomonadati</taxon>
        <taxon>Pseudomonadota</taxon>
        <taxon>Alphaproteobacteria</taxon>
        <taxon>Rhodobacterales</taxon>
        <taxon>Paracoccaceae</taxon>
        <taxon>Rhodovulum</taxon>
    </lineage>
</organism>
<comment type="caution">
    <text evidence="1">The sequence shown here is derived from an EMBL/GenBank/DDBJ whole genome shotgun (WGS) entry which is preliminary data.</text>
</comment>
<dbReference type="GO" id="GO:0008168">
    <property type="term" value="F:methyltransferase activity"/>
    <property type="evidence" value="ECO:0007669"/>
    <property type="project" value="UniProtKB-KW"/>
</dbReference>
<protein>
    <submittedName>
        <fullName evidence="1">Methyltransferase domain-containing protein</fullName>
    </submittedName>
</protein>
<dbReference type="Proteomes" id="UP000466730">
    <property type="component" value="Unassembled WGS sequence"/>
</dbReference>
<proteinExistence type="predicted"/>